<dbReference type="InterPro" id="IPR010736">
    <property type="entry name" value="SHIPPO-rpt"/>
</dbReference>
<reference evidence="6" key="1">
    <citation type="submission" date="2022-03" db="EMBL/GenBank/DDBJ databases">
        <authorList>
            <person name="Alioto T."/>
            <person name="Alioto T."/>
            <person name="Gomez Garrido J."/>
        </authorList>
    </citation>
    <scope>NUCLEOTIDE SEQUENCE</scope>
</reference>
<sequence>MAAVGFSRKSSGKRIIENDKNDEKRKQLPERGSWWITTLKETPPPGMYEIRDFLQDAQLNPVQKSYNFKGEGRKKKINTGPAGEMLLPGCYNFPDLVYLTAKLPQTYSFKNTSRRGTLIGVKDKDINTTPCQYYVDSPPVEILPCKHSMFRSAVRRFPTIYFSPKEGPGPGEYHMKTQSAHGISSCFKSNVPRLQLSSSKTPGPGTYDPMQQLPIQPPTVARMGRMHGLFFRNSHDFLKL</sequence>
<dbReference type="GO" id="GO:0042393">
    <property type="term" value="F:histone binding"/>
    <property type="evidence" value="ECO:0007669"/>
    <property type="project" value="TreeGrafter"/>
</dbReference>
<keyword evidence="3" id="KW-0963">Cytoplasm</keyword>
<accession>A0AAD1RHZ1</accession>
<evidence type="ECO:0000313" key="7">
    <source>
        <dbReference type="Proteomes" id="UP001295444"/>
    </source>
</evidence>
<dbReference type="EMBL" id="OW240913">
    <property type="protein sequence ID" value="CAH2254941.1"/>
    <property type="molecule type" value="Genomic_DNA"/>
</dbReference>
<evidence type="ECO:0000313" key="6">
    <source>
        <dbReference type="EMBL" id="CAH2254941.1"/>
    </source>
</evidence>
<evidence type="ECO:0008006" key="8">
    <source>
        <dbReference type="Google" id="ProtNLM"/>
    </source>
</evidence>
<gene>
    <name evidence="6" type="ORF">PECUL_23A034411</name>
</gene>
<dbReference type="Pfam" id="PF07004">
    <property type="entry name" value="SHIPPO-rpt"/>
    <property type="match status" value="1"/>
</dbReference>
<dbReference type="GO" id="GO:0044727">
    <property type="term" value="P:epigenetic programing of male pronucleus"/>
    <property type="evidence" value="ECO:0007669"/>
    <property type="project" value="TreeGrafter"/>
</dbReference>
<protein>
    <recommendedName>
        <fullName evidence="8">Protein STPG4</fullName>
    </recommendedName>
</protein>
<comment type="subcellular location">
    <subcellularLocation>
        <location evidence="2">Cytoplasm</location>
    </subcellularLocation>
    <subcellularLocation>
        <location evidence="1">Nucleus</location>
    </subcellularLocation>
</comment>
<feature type="compositionally biased region" description="Basic and acidic residues" evidence="5">
    <location>
        <begin position="14"/>
        <end position="27"/>
    </location>
</feature>
<dbReference type="PANTHER" id="PTHR35678">
    <property type="entry name" value="PROTEIN STPG4"/>
    <property type="match status" value="1"/>
</dbReference>
<dbReference type="GO" id="GO:0005737">
    <property type="term" value="C:cytoplasm"/>
    <property type="evidence" value="ECO:0007669"/>
    <property type="project" value="UniProtKB-SubCell"/>
</dbReference>
<evidence type="ECO:0000256" key="3">
    <source>
        <dbReference type="ARBA" id="ARBA00022490"/>
    </source>
</evidence>
<organism evidence="6 7">
    <name type="scientific">Pelobates cultripes</name>
    <name type="common">Western spadefoot toad</name>
    <dbReference type="NCBI Taxonomy" id="61616"/>
    <lineage>
        <taxon>Eukaryota</taxon>
        <taxon>Metazoa</taxon>
        <taxon>Chordata</taxon>
        <taxon>Craniata</taxon>
        <taxon>Vertebrata</taxon>
        <taxon>Euteleostomi</taxon>
        <taxon>Amphibia</taxon>
        <taxon>Batrachia</taxon>
        <taxon>Anura</taxon>
        <taxon>Pelobatoidea</taxon>
        <taxon>Pelobatidae</taxon>
        <taxon>Pelobates</taxon>
    </lineage>
</organism>
<feature type="region of interest" description="Disordered" evidence="5">
    <location>
        <begin position="1"/>
        <end position="27"/>
    </location>
</feature>
<evidence type="ECO:0000256" key="2">
    <source>
        <dbReference type="ARBA" id="ARBA00004496"/>
    </source>
</evidence>
<keyword evidence="4" id="KW-0539">Nucleus</keyword>
<dbReference type="PANTHER" id="PTHR35678:SF1">
    <property type="entry name" value="PROTEIN STPG4"/>
    <property type="match status" value="1"/>
</dbReference>
<keyword evidence="7" id="KW-1185">Reference proteome</keyword>
<dbReference type="GO" id="GO:0001940">
    <property type="term" value="C:male pronucleus"/>
    <property type="evidence" value="ECO:0007669"/>
    <property type="project" value="TreeGrafter"/>
</dbReference>
<evidence type="ECO:0000256" key="1">
    <source>
        <dbReference type="ARBA" id="ARBA00004123"/>
    </source>
</evidence>
<dbReference type="Proteomes" id="UP001295444">
    <property type="component" value="Chromosome 02"/>
</dbReference>
<dbReference type="GO" id="GO:0001939">
    <property type="term" value="C:female pronucleus"/>
    <property type="evidence" value="ECO:0007669"/>
    <property type="project" value="TreeGrafter"/>
</dbReference>
<evidence type="ECO:0000256" key="4">
    <source>
        <dbReference type="ARBA" id="ARBA00023242"/>
    </source>
</evidence>
<evidence type="ECO:0000256" key="5">
    <source>
        <dbReference type="SAM" id="MobiDB-lite"/>
    </source>
</evidence>
<proteinExistence type="predicted"/>
<name>A0AAD1RHZ1_PELCU</name>
<dbReference type="AlphaFoldDB" id="A0AAD1RHZ1"/>
<dbReference type="GO" id="GO:0003682">
    <property type="term" value="F:chromatin binding"/>
    <property type="evidence" value="ECO:0007669"/>
    <property type="project" value="TreeGrafter"/>
</dbReference>
<dbReference type="GO" id="GO:0042585">
    <property type="term" value="C:germinal vesicle"/>
    <property type="evidence" value="ECO:0007669"/>
    <property type="project" value="TreeGrafter"/>
</dbReference>